<dbReference type="RefSeq" id="WP_343923554.1">
    <property type="nucleotide sequence ID" value="NZ_BAAAIR010000034.1"/>
</dbReference>
<evidence type="ECO:0000313" key="4">
    <source>
        <dbReference type="Proteomes" id="UP001595937"/>
    </source>
</evidence>
<comment type="caution">
    <text evidence="3">The sequence shown here is derived from an EMBL/GenBank/DDBJ whole genome shotgun (WGS) entry which is preliminary data.</text>
</comment>
<dbReference type="InterPro" id="IPR000182">
    <property type="entry name" value="GNAT_dom"/>
</dbReference>
<dbReference type="Proteomes" id="UP001595937">
    <property type="component" value="Unassembled WGS sequence"/>
</dbReference>
<gene>
    <name evidence="3" type="ORF">ACFPK8_10560</name>
</gene>
<dbReference type="CDD" id="cd04301">
    <property type="entry name" value="NAT_SF"/>
    <property type="match status" value="1"/>
</dbReference>
<feature type="compositionally biased region" description="Basic and acidic residues" evidence="1">
    <location>
        <begin position="82"/>
        <end position="118"/>
    </location>
</feature>
<reference evidence="4" key="1">
    <citation type="journal article" date="2019" name="Int. J. Syst. Evol. Microbiol.">
        <title>The Global Catalogue of Microorganisms (GCM) 10K type strain sequencing project: providing services to taxonomists for standard genome sequencing and annotation.</title>
        <authorList>
            <consortium name="The Broad Institute Genomics Platform"/>
            <consortium name="The Broad Institute Genome Sequencing Center for Infectious Disease"/>
            <person name="Wu L."/>
            <person name="Ma J."/>
        </authorList>
    </citation>
    <scope>NUCLEOTIDE SEQUENCE [LARGE SCALE GENOMIC DNA]</scope>
    <source>
        <strain evidence="4">CGMCC 1.16455</strain>
    </source>
</reference>
<keyword evidence="4" id="KW-1185">Reference proteome</keyword>
<evidence type="ECO:0000313" key="3">
    <source>
        <dbReference type="EMBL" id="MFC5297951.1"/>
    </source>
</evidence>
<dbReference type="EMBL" id="JBHSLN010000023">
    <property type="protein sequence ID" value="MFC5297951.1"/>
    <property type="molecule type" value="Genomic_DNA"/>
</dbReference>
<name>A0ABW0FH76_9MICO</name>
<dbReference type="Gene3D" id="3.40.630.30">
    <property type="match status" value="1"/>
</dbReference>
<evidence type="ECO:0000259" key="2">
    <source>
        <dbReference type="PROSITE" id="PS51186"/>
    </source>
</evidence>
<feature type="region of interest" description="Disordered" evidence="1">
    <location>
        <begin position="81"/>
        <end position="130"/>
    </location>
</feature>
<dbReference type="GeneID" id="303297064"/>
<dbReference type="PANTHER" id="PTHR43617">
    <property type="entry name" value="L-AMINO ACID N-ACETYLTRANSFERASE"/>
    <property type="match status" value="1"/>
</dbReference>
<dbReference type="InterPro" id="IPR016181">
    <property type="entry name" value="Acyl_CoA_acyltransferase"/>
</dbReference>
<dbReference type="GO" id="GO:0016746">
    <property type="term" value="F:acyltransferase activity"/>
    <property type="evidence" value="ECO:0007669"/>
    <property type="project" value="UniProtKB-KW"/>
</dbReference>
<dbReference type="PROSITE" id="PS51186">
    <property type="entry name" value="GNAT"/>
    <property type="match status" value="1"/>
</dbReference>
<dbReference type="InterPro" id="IPR050276">
    <property type="entry name" value="MshD_Acetyltransferase"/>
</dbReference>
<dbReference type="EC" id="2.3.1.-" evidence="3"/>
<accession>A0ABW0FH76</accession>
<evidence type="ECO:0000256" key="1">
    <source>
        <dbReference type="SAM" id="MobiDB-lite"/>
    </source>
</evidence>
<sequence length="240" mass="25431">MILPAPAPTTATTASTIAIRPAQEDEVDSIVELTQAAYRGTGGWTTEAHLVSGTRTDSSEVRAMIADPAVTLLVAVLTPSETARDDAESERPADGTVGHDHGDDATASHDHSNDRNSSDDGADSTDGTDSTIVGCCYTRREPADADGLARAELGLFAVHPSAQSRGLGRRLLTAQSDHLQRAGVDLLMIRVLQSRPELHAWYERNGFVRTGVAVPFAGDPAGLQVEGLGMDVMERPLHEL</sequence>
<dbReference type="Pfam" id="PF13508">
    <property type="entry name" value="Acetyltransf_7"/>
    <property type="match status" value="1"/>
</dbReference>
<protein>
    <submittedName>
        <fullName evidence="3">GNAT family N-acetyltransferase</fullName>
        <ecNumber evidence="3">2.3.1.-</ecNumber>
    </submittedName>
</protein>
<proteinExistence type="predicted"/>
<dbReference type="SUPFAM" id="SSF55729">
    <property type="entry name" value="Acyl-CoA N-acyltransferases (Nat)"/>
    <property type="match status" value="1"/>
</dbReference>
<dbReference type="PANTHER" id="PTHR43617:SF9">
    <property type="entry name" value="GNAT FAMILY ACETYLTRANSFERASE"/>
    <property type="match status" value="1"/>
</dbReference>
<feature type="domain" description="N-acetyltransferase" evidence="2">
    <location>
        <begin position="74"/>
        <end position="238"/>
    </location>
</feature>
<keyword evidence="3" id="KW-0012">Acyltransferase</keyword>
<keyword evidence="3" id="KW-0808">Transferase</keyword>
<organism evidence="3 4">
    <name type="scientific">Brachybacterium tyrofermentans</name>
    <dbReference type="NCBI Taxonomy" id="47848"/>
    <lineage>
        <taxon>Bacteria</taxon>
        <taxon>Bacillati</taxon>
        <taxon>Actinomycetota</taxon>
        <taxon>Actinomycetes</taxon>
        <taxon>Micrococcales</taxon>
        <taxon>Dermabacteraceae</taxon>
        <taxon>Brachybacterium</taxon>
    </lineage>
</organism>